<evidence type="ECO:0000313" key="2">
    <source>
        <dbReference type="Proteomes" id="UP000000486"/>
    </source>
</evidence>
<proteinExistence type="predicted"/>
<evidence type="ECO:0000313" key="1">
    <source>
        <dbReference type="EMBL" id="AEH91887.1"/>
    </source>
</evidence>
<dbReference type="HOGENOM" id="CLU_092764_0_0_9"/>
<dbReference type="RefSeq" id="WP_003721416.1">
    <property type="nucleotide sequence ID" value="NC_017537.1"/>
</dbReference>
<reference evidence="1 2" key="1">
    <citation type="journal article" date="2011" name="J. Bacteriol.">
        <title>Genome sequence of the nonpathogenic Listeria monocytogenes serovar 4a strain M7.</title>
        <authorList>
            <person name="Chen J."/>
            <person name="Xia Y."/>
            <person name="Cheng C."/>
            <person name="Fang C."/>
            <person name="Shan Y."/>
            <person name="Jin G."/>
            <person name="Fang W."/>
        </authorList>
    </citation>
    <scope>NUCLEOTIDE SEQUENCE [LARGE SCALE GENOMIC DNA]</scope>
    <source>
        <strain evidence="1 2">M7</strain>
    </source>
</reference>
<dbReference type="PATRIC" id="fig|1030009.3.peg.869"/>
<sequence>MKKEAVNQQSIYVHIDHVINNVATSGISFCDFLNGVGQPPENILLIKHNIEDASYNAHTAFHYLEPGDLANISKENFNPLCWIDFEDVELLNQLTPQEVAEMLYLAHTGRHLRSPFYYKLQNNFVYLTREDGRYNKVYYRNLNHFYMLLSYVIARKTSELVNEKSIFSFSKKKYVAEPPVELLKKMADHFKDGACIALDDVVRTRTQIEVPIGHGLTEEMTELEISSKIYYEEEVAKLVYDLKQNEWKYIEK</sequence>
<dbReference type="Proteomes" id="UP000000486">
    <property type="component" value="Chromosome"/>
</dbReference>
<name>A0A0E0UTW5_LISMM</name>
<protein>
    <submittedName>
        <fullName evidence="1">Uncharacterized protein</fullName>
    </submittedName>
</protein>
<dbReference type="AlphaFoldDB" id="A0A0E0UTW5"/>
<organism evidence="1 2">
    <name type="scientific">Listeria monocytogenes serotype 4a (strain M7)</name>
    <dbReference type="NCBI Taxonomy" id="1030009"/>
    <lineage>
        <taxon>Bacteria</taxon>
        <taxon>Bacillati</taxon>
        <taxon>Bacillota</taxon>
        <taxon>Bacilli</taxon>
        <taxon>Bacillales</taxon>
        <taxon>Listeriaceae</taxon>
        <taxon>Listeria</taxon>
    </lineage>
</organism>
<dbReference type="EMBL" id="CP002816">
    <property type="protein sequence ID" value="AEH91887.1"/>
    <property type="molecule type" value="Genomic_DNA"/>
</dbReference>
<gene>
    <name evidence="1" type="ordered locus">LMM7_0882</name>
</gene>
<accession>A0A0E0UTW5</accession>
<dbReference type="KEGG" id="lmq:LMM7_0882"/>